<dbReference type="AlphaFoldDB" id="A0A9D1QBH7"/>
<dbReference type="GO" id="GO:0005975">
    <property type="term" value="P:carbohydrate metabolic process"/>
    <property type="evidence" value="ECO:0007669"/>
    <property type="project" value="InterPro"/>
</dbReference>
<dbReference type="SUPFAM" id="SSF49899">
    <property type="entry name" value="Concanavalin A-like lectins/glucanases"/>
    <property type="match status" value="1"/>
</dbReference>
<sequence>MENARYPDQIARMYDRMAAARPDPWRPGYHLSPLAGTLGDPDGLCQRDGTYHIFYVTSPLACATSQRTPCVWGHCTTRDFIHYRRETTALFPDTPRDRDGVYSGSGLVRDGRLLLYYTGNVRHPGNYDYIHAGREQNVLRAESADGIHFARKTLLMTNDDFPAWVTCHVRDPQVIEQDGRLLMLLGARTQADEGCALVYASEDGEHFRLVHTIRTPEPFGYMWECPDYAAPGGRPLLLCCPQGVPHQAYEYQNPHQCGCFELEGRLDAGARAGAFHSFDYGFDYYAVRSLRADDGRILLFGWMGMSEAGYGHNPTAARGWDQVLALPRELTWENGRPCQRPLRELRALRGACQPADPAAGCRWDSRRCELVLRPDPGQDLTLRLFEDGLLAYSAAGQVLTLDLSGGCGAGRTVRRMKLDRLETLDLFLDGSTVEAFLNDGEAVLTSRIFGESAAVTASPFAGRAECYPMGQFEIEDCRENGV</sequence>
<dbReference type="PANTHER" id="PTHR43101">
    <property type="entry name" value="BETA-FRUCTOSIDASE"/>
    <property type="match status" value="1"/>
</dbReference>
<dbReference type="Pfam" id="PF00251">
    <property type="entry name" value="Glyco_hydro_32N"/>
    <property type="match status" value="1"/>
</dbReference>
<dbReference type="CDD" id="cd18623">
    <property type="entry name" value="GH32_ScrB-like"/>
    <property type="match status" value="1"/>
</dbReference>
<evidence type="ECO:0000256" key="4">
    <source>
        <dbReference type="ARBA" id="ARBA00023295"/>
    </source>
</evidence>
<keyword evidence="4 5" id="KW-0326">Glycosidase</keyword>
<organism evidence="8 9">
    <name type="scientific">Candidatus Faecalibacterium intestinigallinarum</name>
    <dbReference type="NCBI Taxonomy" id="2838581"/>
    <lineage>
        <taxon>Bacteria</taxon>
        <taxon>Bacillati</taxon>
        <taxon>Bacillota</taxon>
        <taxon>Clostridia</taxon>
        <taxon>Eubacteriales</taxon>
        <taxon>Oscillospiraceae</taxon>
        <taxon>Faecalibacterium</taxon>
    </lineage>
</organism>
<dbReference type="PANTHER" id="PTHR43101:SF1">
    <property type="entry name" value="BETA-FRUCTOSIDASE"/>
    <property type="match status" value="1"/>
</dbReference>
<dbReference type="EMBL" id="DXHQ01000100">
    <property type="protein sequence ID" value="HIW09463.1"/>
    <property type="molecule type" value="Genomic_DNA"/>
</dbReference>
<evidence type="ECO:0000256" key="2">
    <source>
        <dbReference type="ARBA" id="ARBA00012758"/>
    </source>
</evidence>
<dbReference type="InterPro" id="IPR001362">
    <property type="entry name" value="Glyco_hydro_32"/>
</dbReference>
<evidence type="ECO:0000259" key="7">
    <source>
        <dbReference type="Pfam" id="PF08244"/>
    </source>
</evidence>
<accession>A0A9D1QBH7</accession>
<dbReference type="InterPro" id="IPR013320">
    <property type="entry name" value="ConA-like_dom_sf"/>
</dbReference>
<comment type="caution">
    <text evidence="8">The sequence shown here is derived from an EMBL/GenBank/DDBJ whole genome shotgun (WGS) entry which is preliminary data.</text>
</comment>
<evidence type="ECO:0000259" key="6">
    <source>
        <dbReference type="Pfam" id="PF00251"/>
    </source>
</evidence>
<evidence type="ECO:0000256" key="1">
    <source>
        <dbReference type="ARBA" id="ARBA00009902"/>
    </source>
</evidence>
<evidence type="ECO:0000256" key="5">
    <source>
        <dbReference type="RuleBase" id="RU362110"/>
    </source>
</evidence>
<dbReference type="SUPFAM" id="SSF75005">
    <property type="entry name" value="Arabinanase/levansucrase/invertase"/>
    <property type="match status" value="1"/>
</dbReference>
<name>A0A9D1QBH7_9FIRM</name>
<dbReference type="Proteomes" id="UP000823933">
    <property type="component" value="Unassembled WGS sequence"/>
</dbReference>
<keyword evidence="3 5" id="KW-0378">Hydrolase</keyword>
<dbReference type="InterPro" id="IPR013189">
    <property type="entry name" value="Glyco_hydro_32_C"/>
</dbReference>
<protein>
    <recommendedName>
        <fullName evidence="2">beta-fructofuranosidase</fullName>
        <ecNumber evidence="2">3.2.1.26</ecNumber>
    </recommendedName>
</protein>
<dbReference type="GO" id="GO:0004564">
    <property type="term" value="F:beta-fructofuranosidase activity"/>
    <property type="evidence" value="ECO:0007669"/>
    <property type="project" value="UniProtKB-EC"/>
</dbReference>
<comment type="similarity">
    <text evidence="1 5">Belongs to the glycosyl hydrolase 32 family.</text>
</comment>
<reference evidence="8" key="1">
    <citation type="journal article" date="2021" name="PeerJ">
        <title>Extensive microbial diversity within the chicken gut microbiome revealed by metagenomics and culture.</title>
        <authorList>
            <person name="Gilroy R."/>
            <person name="Ravi A."/>
            <person name="Getino M."/>
            <person name="Pursley I."/>
            <person name="Horton D.L."/>
            <person name="Alikhan N.F."/>
            <person name="Baker D."/>
            <person name="Gharbi K."/>
            <person name="Hall N."/>
            <person name="Watson M."/>
            <person name="Adriaenssens E.M."/>
            <person name="Foster-Nyarko E."/>
            <person name="Jarju S."/>
            <person name="Secka A."/>
            <person name="Antonio M."/>
            <person name="Oren A."/>
            <person name="Chaudhuri R.R."/>
            <person name="La Ragione R."/>
            <person name="Hildebrand F."/>
            <person name="Pallen M.J."/>
        </authorList>
    </citation>
    <scope>NUCLEOTIDE SEQUENCE</scope>
    <source>
        <strain evidence="8">ChiHcolR34-3080</strain>
    </source>
</reference>
<reference evidence="8" key="2">
    <citation type="submission" date="2021-04" db="EMBL/GenBank/DDBJ databases">
        <authorList>
            <person name="Gilroy R."/>
        </authorList>
    </citation>
    <scope>NUCLEOTIDE SEQUENCE</scope>
    <source>
        <strain evidence="8">ChiHcolR34-3080</strain>
    </source>
</reference>
<feature type="domain" description="Glycosyl hydrolase family 32 C-terminal" evidence="7">
    <location>
        <begin position="422"/>
        <end position="462"/>
    </location>
</feature>
<evidence type="ECO:0000256" key="3">
    <source>
        <dbReference type="ARBA" id="ARBA00022801"/>
    </source>
</evidence>
<evidence type="ECO:0000313" key="8">
    <source>
        <dbReference type="EMBL" id="HIW09463.1"/>
    </source>
</evidence>
<evidence type="ECO:0000313" key="9">
    <source>
        <dbReference type="Proteomes" id="UP000823933"/>
    </source>
</evidence>
<dbReference type="Gene3D" id="2.115.10.20">
    <property type="entry name" value="Glycosyl hydrolase domain, family 43"/>
    <property type="match status" value="1"/>
</dbReference>
<dbReference type="InterPro" id="IPR013148">
    <property type="entry name" value="Glyco_hydro_32_N"/>
</dbReference>
<dbReference type="InterPro" id="IPR051214">
    <property type="entry name" value="GH32_Enzymes"/>
</dbReference>
<gene>
    <name evidence="8" type="ORF">H9890_08715</name>
</gene>
<dbReference type="EC" id="3.2.1.26" evidence="2"/>
<dbReference type="Pfam" id="PF08244">
    <property type="entry name" value="Glyco_hydro_32C"/>
    <property type="match status" value="1"/>
</dbReference>
<dbReference type="SMART" id="SM00640">
    <property type="entry name" value="Glyco_32"/>
    <property type="match status" value="1"/>
</dbReference>
<proteinExistence type="inferred from homology"/>
<dbReference type="InterPro" id="IPR023296">
    <property type="entry name" value="Glyco_hydro_beta-prop_sf"/>
</dbReference>
<dbReference type="Gene3D" id="2.60.120.560">
    <property type="entry name" value="Exo-inulinase, domain 1"/>
    <property type="match status" value="1"/>
</dbReference>
<feature type="domain" description="Glycosyl hydrolase family 32 N-terminal" evidence="6">
    <location>
        <begin position="30"/>
        <end position="340"/>
    </location>
</feature>